<comment type="similarity">
    <text evidence="2">Belongs to the BMP lipoprotein family.</text>
</comment>
<accession>A0A4V1XZB9</accession>
<organism evidence="9 10">
    <name type="scientific">Nocardioides guangzhouensis</name>
    <dbReference type="NCBI Taxonomy" id="2497878"/>
    <lineage>
        <taxon>Bacteria</taxon>
        <taxon>Bacillati</taxon>
        <taxon>Actinomycetota</taxon>
        <taxon>Actinomycetes</taxon>
        <taxon>Propionibacteriales</taxon>
        <taxon>Nocardioidaceae</taxon>
        <taxon>Nocardioides</taxon>
    </lineage>
</organism>
<evidence type="ECO:0000256" key="4">
    <source>
        <dbReference type="ARBA" id="ARBA00022729"/>
    </source>
</evidence>
<dbReference type="AlphaFoldDB" id="A0A4V1XZB9"/>
<evidence type="ECO:0000313" key="10">
    <source>
        <dbReference type="Proteomes" id="UP000295198"/>
    </source>
</evidence>
<reference evidence="9 10" key="1">
    <citation type="submission" date="2019-01" db="EMBL/GenBank/DDBJ databases">
        <title>Nocardioides guangzhouensis sp. nov., an actinobacterium isolated from soil.</title>
        <authorList>
            <person name="Fu Y."/>
            <person name="Cai Y."/>
            <person name="Lin Z."/>
            <person name="Chen P."/>
        </authorList>
    </citation>
    <scope>NUCLEOTIDE SEQUENCE [LARGE SCALE GENOMIC DNA]</scope>
    <source>
        <strain evidence="9 10">130</strain>
    </source>
</reference>
<proteinExistence type="inferred from homology"/>
<dbReference type="InterPro" id="IPR028082">
    <property type="entry name" value="Peripla_BP_I"/>
</dbReference>
<dbReference type="RefSeq" id="WP_134716635.1">
    <property type="nucleotide sequence ID" value="NZ_SDKM01000012.1"/>
</dbReference>
<feature type="chain" id="PRO_5039298381" evidence="7">
    <location>
        <begin position="20"/>
        <end position="362"/>
    </location>
</feature>
<keyword evidence="6" id="KW-0449">Lipoprotein</keyword>
<dbReference type="SUPFAM" id="SSF53822">
    <property type="entry name" value="Periplasmic binding protein-like I"/>
    <property type="match status" value="1"/>
</dbReference>
<keyword evidence="3" id="KW-1003">Cell membrane</keyword>
<dbReference type="Pfam" id="PF02608">
    <property type="entry name" value="Bmp"/>
    <property type="match status" value="1"/>
</dbReference>
<evidence type="ECO:0000256" key="7">
    <source>
        <dbReference type="SAM" id="SignalP"/>
    </source>
</evidence>
<dbReference type="OrthoDB" id="9784230at2"/>
<comment type="subcellular location">
    <subcellularLocation>
        <location evidence="1">Cell membrane</location>
        <topology evidence="1">Lipid-anchor</topology>
    </subcellularLocation>
</comment>
<keyword evidence="5" id="KW-0472">Membrane</keyword>
<dbReference type="PROSITE" id="PS51257">
    <property type="entry name" value="PROKAR_LIPOPROTEIN"/>
    <property type="match status" value="1"/>
</dbReference>
<dbReference type="PANTHER" id="PTHR34296">
    <property type="entry name" value="TRANSCRIPTIONAL ACTIVATOR PROTEIN MED"/>
    <property type="match status" value="1"/>
</dbReference>
<keyword evidence="10" id="KW-1185">Reference proteome</keyword>
<evidence type="ECO:0000256" key="3">
    <source>
        <dbReference type="ARBA" id="ARBA00022475"/>
    </source>
</evidence>
<protein>
    <submittedName>
        <fullName evidence="9">BMP family ABC transporter substrate-binding protein</fullName>
    </submittedName>
</protein>
<evidence type="ECO:0000256" key="1">
    <source>
        <dbReference type="ARBA" id="ARBA00004193"/>
    </source>
</evidence>
<dbReference type="GO" id="GO:0005886">
    <property type="term" value="C:plasma membrane"/>
    <property type="evidence" value="ECO:0007669"/>
    <property type="project" value="UniProtKB-SubCell"/>
</dbReference>
<dbReference type="InterPro" id="IPR050957">
    <property type="entry name" value="BMP_lipoprotein"/>
</dbReference>
<dbReference type="EMBL" id="SDKM01000012">
    <property type="protein sequence ID" value="RYP86209.1"/>
    <property type="molecule type" value="Genomic_DNA"/>
</dbReference>
<evidence type="ECO:0000256" key="5">
    <source>
        <dbReference type="ARBA" id="ARBA00023136"/>
    </source>
</evidence>
<evidence type="ECO:0000256" key="2">
    <source>
        <dbReference type="ARBA" id="ARBA00008610"/>
    </source>
</evidence>
<dbReference type="Gene3D" id="3.40.50.2300">
    <property type="match status" value="2"/>
</dbReference>
<name>A0A4V1XZB9_9ACTN</name>
<dbReference type="Proteomes" id="UP000295198">
    <property type="component" value="Unassembled WGS sequence"/>
</dbReference>
<comment type="caution">
    <text evidence="9">The sequence shown here is derived from an EMBL/GenBank/DDBJ whole genome shotgun (WGS) entry which is preliminary data.</text>
</comment>
<dbReference type="PANTHER" id="PTHR34296:SF2">
    <property type="entry name" value="ABC TRANSPORTER GUANOSINE-BINDING PROTEIN NUPN"/>
    <property type="match status" value="1"/>
</dbReference>
<sequence>MRRFSKIAAVALVASLTLAGCGNDDNSSGSDSAEGCKGASGDGPKVGLAYDVGGRGDRSFNDSAWEGMQKAIDDLGATCTEAKAAAGENDTQREERLRTLAEQGFDPVVAIGFIYSPAAAKVAAEFPDTHFSVIDGYSQFLVGEKPLDNLVDLTFAEEQGSYLVGVAAALTTKAKHVGFVGGTHGDLIKKFEAGYEAGVKSVDPSIKIEVKYLTEDPNDGKVGFENPSGGKLAAEGQLDKGADVIYHAAGKSGNGVFEAVEAAGDGIWAIGVDSDQYQTAPAGQKEHILTSMLKRIDTAVFEYVKAVGDGQAPSGNVTYDLAGDGVGYSTSGGFVDDIKDQIDAAAEKIKSGEVKVPTAPAN</sequence>
<dbReference type="CDD" id="cd06354">
    <property type="entry name" value="PBP1_PrnA-like"/>
    <property type="match status" value="1"/>
</dbReference>
<feature type="domain" description="ABC transporter substrate-binding protein PnrA-like" evidence="8">
    <location>
        <begin position="50"/>
        <end position="358"/>
    </location>
</feature>
<evidence type="ECO:0000313" key="9">
    <source>
        <dbReference type="EMBL" id="RYP86209.1"/>
    </source>
</evidence>
<keyword evidence="4 7" id="KW-0732">Signal</keyword>
<evidence type="ECO:0000256" key="6">
    <source>
        <dbReference type="ARBA" id="ARBA00023288"/>
    </source>
</evidence>
<feature type="signal peptide" evidence="7">
    <location>
        <begin position="1"/>
        <end position="19"/>
    </location>
</feature>
<gene>
    <name evidence="9" type="ORF">EKO23_09630</name>
</gene>
<dbReference type="InterPro" id="IPR003760">
    <property type="entry name" value="PnrA-like"/>
</dbReference>
<evidence type="ECO:0000259" key="8">
    <source>
        <dbReference type="Pfam" id="PF02608"/>
    </source>
</evidence>